<feature type="compositionally biased region" description="Basic and acidic residues" evidence="2">
    <location>
        <begin position="1"/>
        <end position="13"/>
    </location>
</feature>
<sequence>MRDSGNGDRRDGDASNGGTSTGGTGTGGTGTGGTGIGGSGTGSFMSRRVFGTAAVGAMSSALLASDSAMAAAEPRPSAKNPSGRGAGRGQFRGMWIATVANRDWPSAKALPPRTQRSQLTALLDTAVARRLNAVILQVRPTADAFWPSRHEPWSEYLTGTQGADPGWDPLGFAVRQAHRRGLELHAWFNPFRIANHTDPTKLVPYHPARLHPDWVVPYGGRLYYNPGLPRVRRFVLDAMLDAVLRYRIDGVHWDDYFYPYPVAGQVFDDDAAFARYGGGFPDRASWRRHNIDQLVHSMSRRLRRTRPRMVFGVSPFGVWRNAATDPEGSETTAGVQTYDDLYADTRTWVREGWLDYICPQVYWNIGFAAADYAKLVPWWARTVAGTDVDLYIGEALYKAGAPGQPAPWQDPAELSRHLTFDLRYPQVRGNVFFSAKEVVADPIGAMARVVADHYPGPARPPGAVR</sequence>
<evidence type="ECO:0000256" key="1">
    <source>
        <dbReference type="ARBA" id="ARBA00022729"/>
    </source>
</evidence>
<keyword evidence="1" id="KW-0732">Signal</keyword>
<dbReference type="InterPro" id="IPR003790">
    <property type="entry name" value="GHL10"/>
</dbReference>
<comment type="caution">
    <text evidence="4">The sequence shown here is derived from an EMBL/GenBank/DDBJ whole genome shotgun (WGS) entry which is preliminary data.</text>
</comment>
<dbReference type="SUPFAM" id="SSF51445">
    <property type="entry name" value="(Trans)glycosidases"/>
    <property type="match status" value="1"/>
</dbReference>
<evidence type="ECO:0000313" key="5">
    <source>
        <dbReference type="Proteomes" id="UP000641932"/>
    </source>
</evidence>
<dbReference type="Gene3D" id="3.20.20.80">
    <property type="entry name" value="Glycosidases"/>
    <property type="match status" value="1"/>
</dbReference>
<organism evidence="4 5">
    <name type="scientific">Wenjunlia tyrosinilytica</name>
    <dbReference type="NCBI Taxonomy" id="1544741"/>
    <lineage>
        <taxon>Bacteria</taxon>
        <taxon>Bacillati</taxon>
        <taxon>Actinomycetota</taxon>
        <taxon>Actinomycetes</taxon>
        <taxon>Kitasatosporales</taxon>
        <taxon>Streptomycetaceae</taxon>
        <taxon>Wenjunlia</taxon>
    </lineage>
</organism>
<reference evidence="4" key="2">
    <citation type="submission" date="2020-09" db="EMBL/GenBank/DDBJ databases">
        <authorList>
            <person name="Sun Q."/>
            <person name="Zhou Y."/>
        </authorList>
    </citation>
    <scope>NUCLEOTIDE SEQUENCE</scope>
    <source>
        <strain evidence="4">CGMCC 4.7201</strain>
    </source>
</reference>
<evidence type="ECO:0000259" key="3">
    <source>
        <dbReference type="Pfam" id="PF02638"/>
    </source>
</evidence>
<name>A0A918DUD1_9ACTN</name>
<feature type="region of interest" description="Disordered" evidence="2">
    <location>
        <begin position="1"/>
        <end position="40"/>
    </location>
</feature>
<evidence type="ECO:0000313" key="4">
    <source>
        <dbReference type="EMBL" id="GGO82680.1"/>
    </source>
</evidence>
<feature type="domain" description="Glycosyl hydrolase-like 10" evidence="3">
    <location>
        <begin position="91"/>
        <end position="403"/>
    </location>
</feature>
<dbReference type="Proteomes" id="UP000641932">
    <property type="component" value="Unassembled WGS sequence"/>
</dbReference>
<gene>
    <name evidence="4" type="ORF">GCM10012280_09850</name>
</gene>
<dbReference type="InterPro" id="IPR017853">
    <property type="entry name" value="GH"/>
</dbReference>
<reference evidence="4" key="1">
    <citation type="journal article" date="2014" name="Int. J. Syst. Evol. Microbiol.">
        <title>Complete genome sequence of Corynebacterium casei LMG S-19264T (=DSM 44701T), isolated from a smear-ripened cheese.</title>
        <authorList>
            <consortium name="US DOE Joint Genome Institute (JGI-PGF)"/>
            <person name="Walter F."/>
            <person name="Albersmeier A."/>
            <person name="Kalinowski J."/>
            <person name="Ruckert C."/>
        </authorList>
    </citation>
    <scope>NUCLEOTIDE SEQUENCE</scope>
    <source>
        <strain evidence="4">CGMCC 4.7201</strain>
    </source>
</reference>
<dbReference type="PANTHER" id="PTHR43405">
    <property type="entry name" value="GLYCOSYL HYDROLASE DIGH"/>
    <property type="match status" value="1"/>
</dbReference>
<dbReference type="InterPro" id="IPR052177">
    <property type="entry name" value="Divisome_Glycosyl_Hydrolase"/>
</dbReference>
<proteinExistence type="predicted"/>
<keyword evidence="5" id="KW-1185">Reference proteome</keyword>
<evidence type="ECO:0000256" key="2">
    <source>
        <dbReference type="SAM" id="MobiDB-lite"/>
    </source>
</evidence>
<protein>
    <recommendedName>
        <fullName evidence="3">Glycosyl hydrolase-like 10 domain-containing protein</fullName>
    </recommendedName>
</protein>
<accession>A0A918DUD1</accession>
<dbReference type="EMBL" id="BMMS01000003">
    <property type="protein sequence ID" value="GGO82680.1"/>
    <property type="molecule type" value="Genomic_DNA"/>
</dbReference>
<dbReference type="AlphaFoldDB" id="A0A918DUD1"/>
<feature type="compositionally biased region" description="Gly residues" evidence="2">
    <location>
        <begin position="19"/>
        <end position="40"/>
    </location>
</feature>
<dbReference type="Pfam" id="PF02638">
    <property type="entry name" value="GHL10"/>
    <property type="match status" value="1"/>
</dbReference>
<dbReference type="PANTHER" id="PTHR43405:SF1">
    <property type="entry name" value="GLYCOSYL HYDROLASE DIGH"/>
    <property type="match status" value="1"/>
</dbReference>